<reference evidence="1" key="1">
    <citation type="journal article" date="2015" name="Nature">
        <title>Complex archaea that bridge the gap between prokaryotes and eukaryotes.</title>
        <authorList>
            <person name="Spang A."/>
            <person name="Saw J.H."/>
            <person name="Jorgensen S.L."/>
            <person name="Zaremba-Niedzwiedzka K."/>
            <person name="Martijn J."/>
            <person name="Lind A.E."/>
            <person name="van Eijk R."/>
            <person name="Schleper C."/>
            <person name="Guy L."/>
            <person name="Ettema T.J."/>
        </authorList>
    </citation>
    <scope>NUCLEOTIDE SEQUENCE</scope>
</reference>
<comment type="caution">
    <text evidence="1">The sequence shown here is derived from an EMBL/GenBank/DDBJ whole genome shotgun (WGS) entry which is preliminary data.</text>
</comment>
<name>A0A0F9F9K8_9ZZZZ</name>
<gene>
    <name evidence="1" type="ORF">LCGC14_1980040</name>
</gene>
<dbReference type="AlphaFoldDB" id="A0A0F9F9K8"/>
<evidence type="ECO:0000313" key="1">
    <source>
        <dbReference type="EMBL" id="KKL82908.1"/>
    </source>
</evidence>
<accession>A0A0F9F9K8</accession>
<proteinExistence type="predicted"/>
<feature type="non-terminal residue" evidence="1">
    <location>
        <position position="1"/>
    </location>
</feature>
<dbReference type="EMBL" id="LAZR01022138">
    <property type="protein sequence ID" value="KKL82908.1"/>
    <property type="molecule type" value="Genomic_DNA"/>
</dbReference>
<protein>
    <submittedName>
        <fullName evidence="1">Uncharacterized protein</fullName>
    </submittedName>
</protein>
<organism evidence="1">
    <name type="scientific">marine sediment metagenome</name>
    <dbReference type="NCBI Taxonomy" id="412755"/>
    <lineage>
        <taxon>unclassified sequences</taxon>
        <taxon>metagenomes</taxon>
        <taxon>ecological metagenomes</taxon>
    </lineage>
</organism>
<sequence>HQQAIYWYKRAIEKKNTKAQFELESLCKTIICE</sequence>